<keyword evidence="1" id="KW-0433">Leucine-rich repeat</keyword>
<evidence type="ECO:0000259" key="3">
    <source>
        <dbReference type="Pfam" id="PF23598"/>
    </source>
</evidence>
<dbReference type="GO" id="GO:0005737">
    <property type="term" value="C:cytoplasm"/>
    <property type="evidence" value="ECO:0007669"/>
    <property type="project" value="TreeGrafter"/>
</dbReference>
<name>A0A5C8F4L4_9SPIR</name>
<evidence type="ECO:0000313" key="4">
    <source>
        <dbReference type="EMBL" id="TXJ44324.1"/>
    </source>
</evidence>
<gene>
    <name evidence="4" type="ORF">EPJ70_08835</name>
</gene>
<sequence length="559" mass="66024">MKNNLTEKDIKTINKLAEKYDIKELKINDKEKIFNLKQLCIFDTNIKHIPAAIFKITNLKSLSIYCNNLNRLPKEICDLIKLKELDIISRCLIELPKEIGNLSNIKKLSIYCENLKQLPKEIGDLINLKKLYIYCENLESLPNEIERLTNLEFIRIECENLKQLPKEICNLINLKELSIYCKNLKSLPNEIEKLTNLESIHIESENLKQLPKEIHNLIKLKRFDIDCPNSENFPDGEIVYINNGYDVIPEYPIKHEIKNGRVDILIKSNDKENNEDEENKEKPHCIIIENKLHGAKDEESQLLRYYEACIKDFEVDKIVYLPNLDKKNKPDKQSEEGIPKELIETIIGYNGENKDFHAVLNDSLEEVKLNSNIEWHLLLKHYLKILRLTGETKMDALTEKFYDKIKSEPEEYKKIQLIATMYNDLIKTRLNSLKEEFKGEYKQYWFIKDFYSKRRGINYTIVIDVYADSSYLSLFSREEETANEDNPKSKKKWEQDNKDIEAWLKKHKLFEGFDNGGDYLAIWYKGFKFPEEENKLYEFAKKLIECLEEDVESIYNSGK</sequence>
<keyword evidence="2" id="KW-0677">Repeat</keyword>
<protein>
    <recommendedName>
        <fullName evidence="3">Disease resistance R13L4/SHOC-2-like LRR domain-containing protein</fullName>
    </recommendedName>
</protein>
<evidence type="ECO:0000256" key="1">
    <source>
        <dbReference type="ARBA" id="ARBA00022614"/>
    </source>
</evidence>
<evidence type="ECO:0000313" key="5">
    <source>
        <dbReference type="Proteomes" id="UP000324574"/>
    </source>
</evidence>
<feature type="domain" description="Disease resistance R13L4/SHOC-2-like LRR" evidence="3">
    <location>
        <begin position="120"/>
        <end position="230"/>
    </location>
</feature>
<dbReference type="PANTHER" id="PTHR48051">
    <property type="match status" value="1"/>
</dbReference>
<dbReference type="AlphaFoldDB" id="A0A5C8F4L4"/>
<dbReference type="InterPro" id="IPR055414">
    <property type="entry name" value="LRR_R13L4/SHOC2-like"/>
</dbReference>
<accession>A0A5C8F4L4</accession>
<reference evidence="4 5" key="1">
    <citation type="journal article" date="1992" name="Lakartidningen">
        <title>[Penicillin V and not amoxicillin is the first choice preparation in acute otitis].</title>
        <authorList>
            <person name="Kamme C."/>
            <person name="Lundgren K."/>
            <person name="Prellner K."/>
        </authorList>
    </citation>
    <scope>NUCLEOTIDE SEQUENCE [LARGE SCALE GENOMIC DNA]</scope>
    <source>
        <strain evidence="4 5">PC3714II</strain>
    </source>
</reference>
<comment type="caution">
    <text evidence="4">The sequence shown here is derived from an EMBL/GenBank/DDBJ whole genome shotgun (WGS) entry which is preliminary data.</text>
</comment>
<dbReference type="Proteomes" id="UP000324574">
    <property type="component" value="Unassembled WGS sequence"/>
</dbReference>
<dbReference type="InterPro" id="IPR050216">
    <property type="entry name" value="LRR_domain-containing"/>
</dbReference>
<evidence type="ECO:0000256" key="2">
    <source>
        <dbReference type="ARBA" id="ARBA00022737"/>
    </source>
</evidence>
<dbReference type="Gene3D" id="3.80.10.10">
    <property type="entry name" value="Ribonuclease Inhibitor"/>
    <property type="match status" value="1"/>
</dbReference>
<dbReference type="InterPro" id="IPR032675">
    <property type="entry name" value="LRR_dom_sf"/>
</dbReference>
<dbReference type="SUPFAM" id="SSF52058">
    <property type="entry name" value="L domain-like"/>
    <property type="match status" value="1"/>
</dbReference>
<organism evidence="4 5">
    <name type="scientific">Brachyspira aalborgi</name>
    <dbReference type="NCBI Taxonomy" id="29522"/>
    <lineage>
        <taxon>Bacteria</taxon>
        <taxon>Pseudomonadati</taxon>
        <taxon>Spirochaetota</taxon>
        <taxon>Spirochaetia</taxon>
        <taxon>Brachyspirales</taxon>
        <taxon>Brachyspiraceae</taxon>
        <taxon>Brachyspira</taxon>
    </lineage>
</organism>
<dbReference type="PANTHER" id="PTHR48051:SF61">
    <property type="entry name" value="LEUCINE-RICH REPEAT PROTEIN LRRA-LIKE"/>
    <property type="match status" value="1"/>
</dbReference>
<dbReference type="Pfam" id="PF23598">
    <property type="entry name" value="LRR_14"/>
    <property type="match status" value="1"/>
</dbReference>
<proteinExistence type="predicted"/>
<dbReference type="RefSeq" id="WP_147527022.1">
    <property type="nucleotide sequence ID" value="NZ_SAYG01000009.1"/>
</dbReference>
<dbReference type="EMBL" id="SAYG01000009">
    <property type="protein sequence ID" value="TXJ44324.1"/>
    <property type="molecule type" value="Genomic_DNA"/>
</dbReference>